<feature type="domain" description="G-protein coupled receptors family 1 profile" evidence="7">
    <location>
        <begin position="46"/>
        <end position="332"/>
    </location>
</feature>
<gene>
    <name evidence="8" type="ORF">MSPICULIGERA_LOCUS17943</name>
</gene>
<dbReference type="AlphaFoldDB" id="A0AA36G8P7"/>
<dbReference type="Proteomes" id="UP001177023">
    <property type="component" value="Unassembled WGS sequence"/>
</dbReference>
<keyword evidence="5" id="KW-0675">Receptor</keyword>
<evidence type="ECO:0000256" key="3">
    <source>
        <dbReference type="ARBA" id="ARBA00022989"/>
    </source>
</evidence>
<evidence type="ECO:0000313" key="9">
    <source>
        <dbReference type="Proteomes" id="UP001177023"/>
    </source>
</evidence>
<evidence type="ECO:0000313" key="8">
    <source>
        <dbReference type="EMBL" id="CAJ0579736.1"/>
    </source>
</evidence>
<dbReference type="InterPro" id="IPR000276">
    <property type="entry name" value="GPCR_Rhodpsn"/>
</dbReference>
<comment type="caution">
    <text evidence="8">The sequence shown here is derived from an EMBL/GenBank/DDBJ whole genome shotgun (WGS) entry which is preliminary data.</text>
</comment>
<dbReference type="PANTHER" id="PTHR46895:SF6">
    <property type="entry name" value="G-PROTEIN COUPLED RECEPTORS FAMILY 1 PROFILE DOMAIN-CONTAINING PROTEIN"/>
    <property type="match status" value="1"/>
</dbReference>
<keyword evidence="4 6" id="KW-0472">Membrane</keyword>
<feature type="transmembrane region" description="Helical" evidence="6">
    <location>
        <begin position="66"/>
        <end position="89"/>
    </location>
</feature>
<proteinExistence type="inferred from homology"/>
<dbReference type="PROSITE" id="PS00237">
    <property type="entry name" value="G_PROTEIN_RECEP_F1_1"/>
    <property type="match status" value="1"/>
</dbReference>
<evidence type="ECO:0000256" key="4">
    <source>
        <dbReference type="ARBA" id="ARBA00023136"/>
    </source>
</evidence>
<protein>
    <recommendedName>
        <fullName evidence="7">G-protein coupled receptors family 1 profile domain-containing protein</fullName>
    </recommendedName>
</protein>
<feature type="transmembrane region" description="Helical" evidence="6">
    <location>
        <begin position="35"/>
        <end position="54"/>
    </location>
</feature>
<comment type="similarity">
    <text evidence="5">Belongs to the G-protein coupled receptor 1 family.</text>
</comment>
<dbReference type="Pfam" id="PF10324">
    <property type="entry name" value="7TM_GPCR_Srw"/>
    <property type="match status" value="1"/>
</dbReference>
<feature type="transmembrane region" description="Helical" evidence="6">
    <location>
        <begin position="387"/>
        <end position="405"/>
    </location>
</feature>
<evidence type="ECO:0000256" key="1">
    <source>
        <dbReference type="ARBA" id="ARBA00004370"/>
    </source>
</evidence>
<keyword evidence="2 5" id="KW-0812">Transmembrane</keyword>
<dbReference type="EMBL" id="CATQJA010002657">
    <property type="protein sequence ID" value="CAJ0579736.1"/>
    <property type="molecule type" value="Genomic_DNA"/>
</dbReference>
<dbReference type="PROSITE" id="PS50262">
    <property type="entry name" value="G_PROTEIN_RECEP_F1_2"/>
    <property type="match status" value="1"/>
</dbReference>
<evidence type="ECO:0000256" key="5">
    <source>
        <dbReference type="RuleBase" id="RU000688"/>
    </source>
</evidence>
<comment type="subcellular location">
    <subcellularLocation>
        <location evidence="1">Membrane</location>
    </subcellularLocation>
</comment>
<sequence length="426" mass="48257">MPGFLDKELAWRSCSPRYQYIFVFDPLRRFILQKVFPVQFTLGVLGNSLIFWVLTSDDAANIASDLLAAVSLCDTMFLFMMVPHSLASFDGLAGMYHFRFFYIKTKQHMAAMANWMSAAAIWLILAVSLERFLIVRSPLRSKLYWERGRMALVLGSVFLITGVLTIYHHFEYDCQMVSFCNGTQVMDFCYPTTEAHPAEFGSRIEYRPSKMVQLYIRSSTFFNAVLVVLLPMVLVVVINISLLRVLHKNDQTLENGLLTSSLARTQQKTRRRVTATVAAIGLCFAITQGPSAVMAIWELVAGFDNVGPFFYKISSITNSLVVMGKSLNFVLFCLSSEHFRQKCLRSFARTFPTLSRSVSRFSRHRSSARGSLQGGGSVHLRPQPGKIWIVLAICGVIYVSSLYFFSEFFYNAYSKKRSPTKAQKAE</sequence>
<reference evidence="8" key="1">
    <citation type="submission" date="2023-06" db="EMBL/GenBank/DDBJ databases">
        <authorList>
            <person name="Delattre M."/>
        </authorList>
    </citation>
    <scope>NUCLEOTIDE SEQUENCE</scope>
    <source>
        <strain evidence="8">AF72</strain>
    </source>
</reference>
<feature type="transmembrane region" description="Helical" evidence="6">
    <location>
        <begin position="109"/>
        <end position="129"/>
    </location>
</feature>
<dbReference type="InterPro" id="IPR017452">
    <property type="entry name" value="GPCR_Rhodpsn_7TM"/>
</dbReference>
<dbReference type="PANTHER" id="PTHR46895">
    <property type="entry name" value="PROTEIN CBG20548-RELATED"/>
    <property type="match status" value="1"/>
</dbReference>
<dbReference type="GO" id="GO:0016020">
    <property type="term" value="C:membrane"/>
    <property type="evidence" value="ECO:0007669"/>
    <property type="project" value="UniProtKB-SubCell"/>
</dbReference>
<keyword evidence="5" id="KW-0807">Transducer</keyword>
<dbReference type="PRINTS" id="PR00237">
    <property type="entry name" value="GPCRRHODOPSN"/>
</dbReference>
<evidence type="ECO:0000256" key="2">
    <source>
        <dbReference type="ARBA" id="ARBA00022692"/>
    </source>
</evidence>
<dbReference type="GO" id="GO:0008528">
    <property type="term" value="F:G protein-coupled peptide receptor activity"/>
    <property type="evidence" value="ECO:0007669"/>
    <property type="project" value="InterPro"/>
</dbReference>
<keyword evidence="9" id="KW-1185">Reference proteome</keyword>
<dbReference type="SUPFAM" id="SSF81321">
    <property type="entry name" value="Family A G protein-coupled receptor-like"/>
    <property type="match status" value="1"/>
</dbReference>
<organism evidence="8 9">
    <name type="scientific">Mesorhabditis spiculigera</name>
    <dbReference type="NCBI Taxonomy" id="96644"/>
    <lineage>
        <taxon>Eukaryota</taxon>
        <taxon>Metazoa</taxon>
        <taxon>Ecdysozoa</taxon>
        <taxon>Nematoda</taxon>
        <taxon>Chromadorea</taxon>
        <taxon>Rhabditida</taxon>
        <taxon>Rhabditina</taxon>
        <taxon>Rhabditomorpha</taxon>
        <taxon>Rhabditoidea</taxon>
        <taxon>Rhabditidae</taxon>
        <taxon>Mesorhabditinae</taxon>
        <taxon>Mesorhabditis</taxon>
    </lineage>
</organism>
<evidence type="ECO:0000259" key="7">
    <source>
        <dbReference type="PROSITE" id="PS50262"/>
    </source>
</evidence>
<dbReference type="InterPro" id="IPR019427">
    <property type="entry name" value="7TM_GPCR_serpentine_rcpt_Srw"/>
</dbReference>
<feature type="transmembrane region" description="Helical" evidence="6">
    <location>
        <begin position="150"/>
        <end position="170"/>
    </location>
</feature>
<dbReference type="CDD" id="cd14978">
    <property type="entry name" value="7tmA_FMRFamide_R-like"/>
    <property type="match status" value="1"/>
</dbReference>
<keyword evidence="3 6" id="KW-1133">Transmembrane helix</keyword>
<dbReference type="Gene3D" id="1.20.1070.10">
    <property type="entry name" value="Rhodopsin 7-helix transmembrane proteins"/>
    <property type="match status" value="1"/>
</dbReference>
<keyword evidence="5" id="KW-0297">G-protein coupled receptor</keyword>
<name>A0AA36G8P7_9BILA</name>
<feature type="transmembrane region" description="Helical" evidence="6">
    <location>
        <begin position="273"/>
        <end position="297"/>
    </location>
</feature>
<feature type="transmembrane region" description="Helical" evidence="6">
    <location>
        <begin position="221"/>
        <end position="243"/>
    </location>
</feature>
<accession>A0AA36G8P7</accession>
<evidence type="ECO:0000256" key="6">
    <source>
        <dbReference type="SAM" id="Phobius"/>
    </source>
</evidence>
<feature type="non-terminal residue" evidence="8">
    <location>
        <position position="426"/>
    </location>
</feature>